<evidence type="ECO:0000256" key="4">
    <source>
        <dbReference type="SAM" id="SignalP"/>
    </source>
</evidence>
<dbReference type="InterPro" id="IPR051018">
    <property type="entry name" value="Bacteriophage_GH24"/>
</dbReference>
<organism evidence="5 6">
    <name type="scientific">Paracidovorax konjaci</name>
    <dbReference type="NCBI Taxonomy" id="32040"/>
    <lineage>
        <taxon>Bacteria</taxon>
        <taxon>Pseudomonadati</taxon>
        <taxon>Pseudomonadota</taxon>
        <taxon>Betaproteobacteria</taxon>
        <taxon>Burkholderiales</taxon>
        <taxon>Comamonadaceae</taxon>
        <taxon>Paracidovorax</taxon>
    </lineage>
</organism>
<dbReference type="PANTHER" id="PTHR38107">
    <property type="match status" value="1"/>
</dbReference>
<keyword evidence="3" id="KW-0326">Glycosidase</keyword>
<gene>
    <name evidence="5" type="ORF">SAMN04489710_11488</name>
</gene>
<evidence type="ECO:0000313" key="5">
    <source>
        <dbReference type="EMBL" id="SFE10261.1"/>
    </source>
</evidence>
<dbReference type="GO" id="GO:0031640">
    <property type="term" value="P:killing of cells of another organism"/>
    <property type="evidence" value="ECO:0007669"/>
    <property type="project" value="UniProtKB-KW"/>
</dbReference>
<dbReference type="GO" id="GO:0042742">
    <property type="term" value="P:defense response to bacterium"/>
    <property type="evidence" value="ECO:0007669"/>
    <property type="project" value="UniProtKB-KW"/>
</dbReference>
<sequence length="210" mass="22655">MPSRVPPQLASRLAALVLLAGLGGGAYVAEQETDEALRDEYVLAVAADAITSPAVKIAMVMGAHYESSGRHIGTPYIDRNGRGQPLTVCNGVTGAGVVAGRYYTPADCYRLERARYIVAEREAAGLLPQWSRYDPFVRATFVDFTWNKGAQALAGSTMRAKANRGDLPGACMENPRWNRGTVRGASVVLPGLQLRGESNEEICMNWRVSP</sequence>
<dbReference type="Proteomes" id="UP000199517">
    <property type="component" value="Unassembled WGS sequence"/>
</dbReference>
<keyword evidence="2 3" id="KW-0081">Bacteriolytic enzyme</keyword>
<feature type="signal peptide" evidence="4">
    <location>
        <begin position="1"/>
        <end position="28"/>
    </location>
</feature>
<dbReference type="GO" id="GO:0016998">
    <property type="term" value="P:cell wall macromolecule catabolic process"/>
    <property type="evidence" value="ECO:0007669"/>
    <property type="project" value="InterPro"/>
</dbReference>
<evidence type="ECO:0000256" key="2">
    <source>
        <dbReference type="ARBA" id="ARBA00022638"/>
    </source>
</evidence>
<dbReference type="GO" id="GO:0003796">
    <property type="term" value="F:lysozyme activity"/>
    <property type="evidence" value="ECO:0007669"/>
    <property type="project" value="UniProtKB-EC"/>
</dbReference>
<protein>
    <recommendedName>
        <fullName evidence="3">Lysozyme</fullName>
        <ecNumber evidence="3">3.2.1.17</ecNumber>
    </recommendedName>
</protein>
<dbReference type="InterPro" id="IPR023346">
    <property type="entry name" value="Lysozyme-like_dom_sf"/>
</dbReference>
<comment type="similarity">
    <text evidence="3">Belongs to the glycosyl hydrolase 24 family.</text>
</comment>
<keyword evidence="1 3" id="KW-0929">Antimicrobial</keyword>
<reference evidence="6" key="1">
    <citation type="submission" date="2016-10" db="EMBL/GenBank/DDBJ databases">
        <authorList>
            <person name="Varghese N."/>
            <person name="Submissions S."/>
        </authorList>
    </citation>
    <scope>NUCLEOTIDE SEQUENCE [LARGE SCALE GENOMIC DNA]</scope>
    <source>
        <strain evidence="6">DSM 7481</strain>
    </source>
</reference>
<dbReference type="Gene3D" id="1.10.530.40">
    <property type="match status" value="1"/>
</dbReference>
<feature type="chain" id="PRO_5011641089" description="Lysozyme" evidence="4">
    <location>
        <begin position="29"/>
        <end position="210"/>
    </location>
</feature>
<dbReference type="GO" id="GO:0009253">
    <property type="term" value="P:peptidoglycan catabolic process"/>
    <property type="evidence" value="ECO:0007669"/>
    <property type="project" value="InterPro"/>
</dbReference>
<keyword evidence="4" id="KW-0732">Signal</keyword>
<dbReference type="Pfam" id="PF00959">
    <property type="entry name" value="Phage_lysozyme"/>
    <property type="match status" value="1"/>
</dbReference>
<dbReference type="InterPro" id="IPR002196">
    <property type="entry name" value="Glyco_hydro_24"/>
</dbReference>
<dbReference type="PANTHER" id="PTHR38107:SF3">
    <property type="entry name" value="LYSOZYME RRRD-RELATED"/>
    <property type="match status" value="1"/>
</dbReference>
<evidence type="ECO:0000313" key="6">
    <source>
        <dbReference type="Proteomes" id="UP000199517"/>
    </source>
</evidence>
<accession>A0A1I1XSN2</accession>
<dbReference type="STRING" id="32040.SAMN04489710_11488"/>
<dbReference type="EC" id="3.2.1.17" evidence="3"/>
<dbReference type="AlphaFoldDB" id="A0A1I1XSN2"/>
<dbReference type="OrthoDB" id="5327667at2"/>
<dbReference type="RefSeq" id="WP_092955656.1">
    <property type="nucleotide sequence ID" value="NZ_FOMQ01000014.1"/>
</dbReference>
<comment type="catalytic activity">
    <reaction evidence="3">
        <text>Hydrolysis of (1-&gt;4)-beta-linkages between N-acetylmuramic acid and N-acetyl-D-glucosamine residues in a peptidoglycan and between N-acetyl-D-glucosamine residues in chitodextrins.</text>
        <dbReference type="EC" id="3.2.1.17"/>
    </reaction>
</comment>
<dbReference type="EMBL" id="FOMQ01000014">
    <property type="protein sequence ID" value="SFE10261.1"/>
    <property type="molecule type" value="Genomic_DNA"/>
</dbReference>
<evidence type="ECO:0000256" key="1">
    <source>
        <dbReference type="ARBA" id="ARBA00022529"/>
    </source>
</evidence>
<dbReference type="InterPro" id="IPR023347">
    <property type="entry name" value="Lysozyme_dom_sf"/>
</dbReference>
<dbReference type="SUPFAM" id="SSF53955">
    <property type="entry name" value="Lysozyme-like"/>
    <property type="match status" value="1"/>
</dbReference>
<keyword evidence="3" id="KW-0378">Hydrolase</keyword>
<evidence type="ECO:0000256" key="3">
    <source>
        <dbReference type="RuleBase" id="RU003788"/>
    </source>
</evidence>
<name>A0A1I1XSN2_9BURK</name>
<proteinExistence type="inferred from homology"/>
<keyword evidence="6" id="KW-1185">Reference proteome</keyword>